<sequence>MDKEQKIGQHYLQTGVLGAYETTEVVHEEMENGRAAPCFEDALVCFDTDQTTAQRSMVIEGRRFRICSVFPPQADHTPTDRLLEVIDAELKKEAHTA</sequence>
<organism evidence="1 2">
    <name type="scientific">Syntrophomonas zehnderi OL-4</name>
    <dbReference type="NCBI Taxonomy" id="690567"/>
    <lineage>
        <taxon>Bacteria</taxon>
        <taxon>Bacillati</taxon>
        <taxon>Bacillota</taxon>
        <taxon>Clostridia</taxon>
        <taxon>Eubacteriales</taxon>
        <taxon>Syntrophomonadaceae</taxon>
        <taxon>Syntrophomonas</taxon>
    </lineage>
</organism>
<proteinExistence type="predicted"/>
<dbReference type="AlphaFoldDB" id="A0A0E4C7V4"/>
<dbReference type="Proteomes" id="UP000045545">
    <property type="component" value="Unassembled WGS sequence"/>
</dbReference>
<accession>A0A0E4C7V4</accession>
<protein>
    <submittedName>
        <fullName evidence="1">Uncharacterized</fullName>
    </submittedName>
</protein>
<evidence type="ECO:0000313" key="1">
    <source>
        <dbReference type="EMBL" id="CFX15149.1"/>
    </source>
</evidence>
<name>A0A0E4C7V4_9FIRM</name>
<gene>
    <name evidence="1" type="ORF">617</name>
</gene>
<evidence type="ECO:0000313" key="2">
    <source>
        <dbReference type="Proteomes" id="UP000045545"/>
    </source>
</evidence>
<dbReference type="EMBL" id="CGIH01000009">
    <property type="protein sequence ID" value="CFX15149.1"/>
    <property type="molecule type" value="Genomic_DNA"/>
</dbReference>
<dbReference type="STRING" id="690567.617"/>
<dbReference type="RefSeq" id="WP_033117753.1">
    <property type="nucleotide sequence ID" value="NZ_CGIH01000009.1"/>
</dbReference>
<keyword evidence="2" id="KW-1185">Reference proteome</keyword>
<dbReference type="OrthoDB" id="1850671at2"/>
<reference evidence="1 2" key="1">
    <citation type="submission" date="2015-03" db="EMBL/GenBank/DDBJ databases">
        <authorList>
            <person name="Murphy D."/>
        </authorList>
    </citation>
    <scope>NUCLEOTIDE SEQUENCE [LARGE SCALE GENOMIC DNA]</scope>
    <source>
        <strain evidence="1 2">OL-4</strain>
    </source>
</reference>